<evidence type="ECO:0000259" key="2">
    <source>
        <dbReference type="Pfam" id="PF00582"/>
    </source>
</evidence>
<dbReference type="EMBL" id="JAENHP010000003">
    <property type="protein sequence ID" value="MBM2616336.1"/>
    <property type="molecule type" value="Genomic_DNA"/>
</dbReference>
<accession>A0ABS2A929</accession>
<dbReference type="PANTHER" id="PTHR46553">
    <property type="entry name" value="ADENINE NUCLEOTIDE ALPHA HYDROLASES-LIKE SUPERFAMILY PROTEIN"/>
    <property type="match status" value="1"/>
</dbReference>
<evidence type="ECO:0000256" key="1">
    <source>
        <dbReference type="ARBA" id="ARBA00008791"/>
    </source>
</evidence>
<organism evidence="3 4">
    <name type="scientific">Paractinoplanes ovalisporus</name>
    <dbReference type="NCBI Taxonomy" id="2810368"/>
    <lineage>
        <taxon>Bacteria</taxon>
        <taxon>Bacillati</taxon>
        <taxon>Actinomycetota</taxon>
        <taxon>Actinomycetes</taxon>
        <taxon>Micromonosporales</taxon>
        <taxon>Micromonosporaceae</taxon>
        <taxon>Paractinoplanes</taxon>
    </lineage>
</organism>
<sequence length="183" mass="19176">MKALVVYESMFGNTEELIGSVALQTATHGAGPVLVARGTPRSDGPVVVGVDGSPVSAEALRFAAEEAALRGAELVAVHAWNGGDGTELNAHLPMSYSTWSGEDEERRVLAEALAGLAEKYPDLPVRREVVDGSARAHLTRWSTTAQLIVVGSRGHGGFTGLLLGSVVQHLLHHADCPVAVVRP</sequence>
<dbReference type="InterPro" id="IPR006015">
    <property type="entry name" value="Universal_stress_UspA"/>
</dbReference>
<protein>
    <submittedName>
        <fullName evidence="3">Universal stress protein</fullName>
    </submittedName>
</protein>
<dbReference type="SUPFAM" id="SSF52402">
    <property type="entry name" value="Adenine nucleotide alpha hydrolases-like"/>
    <property type="match status" value="1"/>
</dbReference>
<dbReference type="InterPro" id="IPR014729">
    <property type="entry name" value="Rossmann-like_a/b/a_fold"/>
</dbReference>
<dbReference type="Pfam" id="PF00582">
    <property type="entry name" value="Usp"/>
    <property type="match status" value="1"/>
</dbReference>
<dbReference type="Gene3D" id="3.40.50.620">
    <property type="entry name" value="HUPs"/>
    <property type="match status" value="1"/>
</dbReference>
<dbReference type="InterPro" id="IPR006016">
    <property type="entry name" value="UspA"/>
</dbReference>
<dbReference type="RefSeq" id="WP_203376235.1">
    <property type="nucleotide sequence ID" value="NZ_JAENHP010000003.1"/>
</dbReference>
<feature type="domain" description="UspA" evidence="2">
    <location>
        <begin position="45"/>
        <end position="182"/>
    </location>
</feature>
<name>A0ABS2A929_9ACTN</name>
<proteinExistence type="inferred from homology"/>
<keyword evidence="4" id="KW-1185">Reference proteome</keyword>
<evidence type="ECO:0000313" key="3">
    <source>
        <dbReference type="EMBL" id="MBM2616336.1"/>
    </source>
</evidence>
<comment type="caution">
    <text evidence="3">The sequence shown here is derived from an EMBL/GenBank/DDBJ whole genome shotgun (WGS) entry which is preliminary data.</text>
</comment>
<dbReference type="PRINTS" id="PR01438">
    <property type="entry name" value="UNVRSLSTRESS"/>
</dbReference>
<dbReference type="PANTHER" id="PTHR46553:SF3">
    <property type="entry name" value="ADENINE NUCLEOTIDE ALPHA HYDROLASES-LIKE SUPERFAMILY PROTEIN"/>
    <property type="match status" value="1"/>
</dbReference>
<dbReference type="Proteomes" id="UP000632138">
    <property type="component" value="Unassembled WGS sequence"/>
</dbReference>
<comment type="similarity">
    <text evidence="1">Belongs to the universal stress protein A family.</text>
</comment>
<reference evidence="3 4" key="1">
    <citation type="submission" date="2021-01" db="EMBL/GenBank/DDBJ databases">
        <title>Actinoplanes sp. nov. LDG1-06 isolated from lichen.</title>
        <authorList>
            <person name="Saeng-In P."/>
            <person name="Phongsopitanun W."/>
            <person name="Kanchanasin P."/>
            <person name="Yuki M."/>
            <person name="Kudo T."/>
            <person name="Ohkuma M."/>
            <person name="Tanasupawat S."/>
        </authorList>
    </citation>
    <scope>NUCLEOTIDE SEQUENCE [LARGE SCALE GENOMIC DNA]</scope>
    <source>
        <strain evidence="3 4">LDG1-06</strain>
    </source>
</reference>
<gene>
    <name evidence="3" type="ORF">JIG36_12290</name>
</gene>
<evidence type="ECO:0000313" key="4">
    <source>
        <dbReference type="Proteomes" id="UP000632138"/>
    </source>
</evidence>